<evidence type="ECO:0000313" key="3">
    <source>
        <dbReference type="EMBL" id="RSH92398.1"/>
    </source>
</evidence>
<dbReference type="GO" id="GO:0042995">
    <property type="term" value="C:cell projection"/>
    <property type="evidence" value="ECO:0007669"/>
    <property type="project" value="TreeGrafter"/>
</dbReference>
<feature type="compositionally biased region" description="Acidic residues" evidence="2">
    <location>
        <begin position="300"/>
        <end position="329"/>
    </location>
</feature>
<dbReference type="PANTHER" id="PTHR12305">
    <property type="entry name" value="PHOSPHATASE WITH HOMOLOGY TO TENSIN"/>
    <property type="match status" value="1"/>
</dbReference>
<dbReference type="STRING" id="1890683.A0A427YMP0"/>
<dbReference type="Proteomes" id="UP000279259">
    <property type="component" value="Unassembled WGS sequence"/>
</dbReference>
<dbReference type="AlphaFoldDB" id="A0A427YMP0"/>
<dbReference type="GO" id="GO:0048870">
    <property type="term" value="P:cell motility"/>
    <property type="evidence" value="ECO:0007669"/>
    <property type="project" value="TreeGrafter"/>
</dbReference>
<dbReference type="GO" id="GO:0046856">
    <property type="term" value="P:phosphatidylinositol dephosphorylation"/>
    <property type="evidence" value="ECO:0007669"/>
    <property type="project" value="TreeGrafter"/>
</dbReference>
<dbReference type="GO" id="GO:0051896">
    <property type="term" value="P:regulation of phosphatidylinositol 3-kinase/protein kinase B signal transduction"/>
    <property type="evidence" value="ECO:0007669"/>
    <property type="project" value="TreeGrafter"/>
</dbReference>
<sequence>MGPPVMSAGGKGLSFDHVLQKLQLAKSKETGTELQTLATAMTDIQDTLSGGLYRDSVQAALAGPHGQQAAAVASLQNQLSETQTTLTSQLDKIRILEDQLKEHEITRGELSQMREQMEESKREMELIVTGTRGRQFARRMDDEDDDDARSVMTLMDDEDAEERVRERRRAERERRVDRPSTPEPTHVNGNGNANAELVARIQTLSGEVAEAVAMSRSLQTQHGEAMSAVRLLTERINTLENGISSRIAEEVGKAEQRWETWRVNLEEGWKKERETWEAERERLRGVVRDWEEASRRAHEEEEERELNEGSSEDELVDEEEDDAAEPDVGEWDKDVLTHGPPLSPSRVKPRRRRPSTRTVLAVRALKAVSDDTGASTPKQAAVAAEQAGVRRTAAGRMQRSARGGLLRGGSASSFKAEKESSESGKESGDTLRDGDEGKAVRDKHRPVQAQIVSGNKARFVDKETAVDLDLVYVTDRIIIAYRNRRRDVLRFINSRHGEKWWIWNFYLLSLQKLPPPPQLDRSYSHHDLVRRRHDVDDTADDSGWVLVGKGQDVEEMRVTGADAGDGAHTPARSERLQVSGPYGDVPRSTTSSTTTISNPSPPPSINIAVTSIPPYEPIDIGDERAPGETGQQDRADGRVDEVFRLHSSRRMKPTSSGRGVSIPSRPASYLSPRPPRVRLLSVTILLSPPSGWQKPLAALVVGSGGSGQGRAWASVARYNDAYVDELRRRGGGGQGVDGEIAWGGVGGDGAFDTQKMFRSFGKLVPGDLSEHDLASLPGDHELHLASLPLGWAWIVPAFHLPEPPASPSNGATRTHTLDFPRSQIDFPLGPGQSIHHVLVRLEEISVEEALEPARLMTEEEERDIGEDDRIGEKVKEEGE</sequence>
<dbReference type="GO" id="GO:0005886">
    <property type="term" value="C:plasma membrane"/>
    <property type="evidence" value="ECO:0007669"/>
    <property type="project" value="TreeGrafter"/>
</dbReference>
<evidence type="ECO:0000313" key="4">
    <source>
        <dbReference type="Proteomes" id="UP000279259"/>
    </source>
</evidence>
<dbReference type="GO" id="GO:0016314">
    <property type="term" value="F:phosphatidylinositol-3,4,5-trisphosphate 3-phosphatase activity"/>
    <property type="evidence" value="ECO:0007669"/>
    <property type="project" value="TreeGrafter"/>
</dbReference>
<proteinExistence type="predicted"/>
<dbReference type="OrthoDB" id="5632at2759"/>
<evidence type="ECO:0000256" key="2">
    <source>
        <dbReference type="SAM" id="MobiDB-lite"/>
    </source>
</evidence>
<dbReference type="GO" id="GO:0005634">
    <property type="term" value="C:nucleus"/>
    <property type="evidence" value="ECO:0007669"/>
    <property type="project" value="TreeGrafter"/>
</dbReference>
<protein>
    <submittedName>
        <fullName evidence="3">Uncharacterized protein</fullName>
    </submittedName>
</protein>
<feature type="region of interest" description="Disordered" evidence="2">
    <location>
        <begin position="291"/>
        <end position="445"/>
    </location>
</feature>
<dbReference type="InterPro" id="IPR029021">
    <property type="entry name" value="Prot-tyrosine_phosphatase-like"/>
</dbReference>
<feature type="region of interest" description="Disordered" evidence="2">
    <location>
        <begin position="561"/>
        <end position="635"/>
    </location>
</feature>
<gene>
    <name evidence="3" type="ORF">EHS25_008813</name>
</gene>
<feature type="compositionally biased region" description="Low complexity" evidence="2">
    <location>
        <begin position="588"/>
        <end position="598"/>
    </location>
</feature>
<dbReference type="EMBL" id="RSCD01000006">
    <property type="protein sequence ID" value="RSH92398.1"/>
    <property type="molecule type" value="Genomic_DNA"/>
</dbReference>
<name>A0A427YMP0_9TREE</name>
<feature type="compositionally biased region" description="Basic and acidic residues" evidence="2">
    <location>
        <begin position="162"/>
        <end position="180"/>
    </location>
</feature>
<dbReference type="InterPro" id="IPR051281">
    <property type="entry name" value="Dual-spec_lipid-protein_phosph"/>
</dbReference>
<dbReference type="GO" id="GO:0043491">
    <property type="term" value="P:phosphatidylinositol 3-kinase/protein kinase B signal transduction"/>
    <property type="evidence" value="ECO:0007669"/>
    <property type="project" value="TreeGrafter"/>
</dbReference>
<reference evidence="3 4" key="1">
    <citation type="submission" date="2018-11" db="EMBL/GenBank/DDBJ databases">
        <title>Genome sequence of Saitozyma podzolica DSM 27192.</title>
        <authorList>
            <person name="Aliyu H."/>
            <person name="Gorte O."/>
            <person name="Ochsenreither K."/>
        </authorList>
    </citation>
    <scope>NUCLEOTIDE SEQUENCE [LARGE SCALE GENOMIC DNA]</scope>
    <source>
        <strain evidence="3 4">DSM 27192</strain>
    </source>
</reference>
<feature type="compositionally biased region" description="Basic and acidic residues" evidence="2">
    <location>
        <begin position="415"/>
        <end position="440"/>
    </location>
</feature>
<feature type="coiled-coil region" evidence="1">
    <location>
        <begin position="86"/>
        <end position="123"/>
    </location>
</feature>
<evidence type="ECO:0000256" key="1">
    <source>
        <dbReference type="SAM" id="Coils"/>
    </source>
</evidence>
<feature type="compositionally biased region" description="Low complexity" evidence="2">
    <location>
        <begin position="400"/>
        <end position="414"/>
    </location>
</feature>
<dbReference type="GO" id="GO:0005829">
    <property type="term" value="C:cytosol"/>
    <property type="evidence" value="ECO:0007669"/>
    <property type="project" value="TreeGrafter"/>
</dbReference>
<organism evidence="3 4">
    <name type="scientific">Saitozyma podzolica</name>
    <dbReference type="NCBI Taxonomy" id="1890683"/>
    <lineage>
        <taxon>Eukaryota</taxon>
        <taxon>Fungi</taxon>
        <taxon>Dikarya</taxon>
        <taxon>Basidiomycota</taxon>
        <taxon>Agaricomycotina</taxon>
        <taxon>Tremellomycetes</taxon>
        <taxon>Tremellales</taxon>
        <taxon>Trimorphomycetaceae</taxon>
        <taxon>Saitozyma</taxon>
    </lineage>
</organism>
<comment type="caution">
    <text evidence="3">The sequence shown here is derived from an EMBL/GenBank/DDBJ whole genome shotgun (WGS) entry which is preliminary data.</text>
</comment>
<keyword evidence="4" id="KW-1185">Reference proteome</keyword>
<dbReference type="PANTHER" id="PTHR12305:SF81">
    <property type="entry name" value="PHOSPHATIDYLINOSITOL 3,4,5-TRISPHOSPHATE 3-PHOSPHATASE AND DUAL-SPECIFICITY PROTEIN PHOSPHATASE PTEN"/>
    <property type="match status" value="1"/>
</dbReference>
<feature type="compositionally biased region" description="Basic and acidic residues" evidence="2">
    <location>
        <begin position="621"/>
        <end position="635"/>
    </location>
</feature>
<feature type="region of interest" description="Disordered" evidence="2">
    <location>
        <begin position="133"/>
        <end position="193"/>
    </location>
</feature>
<dbReference type="GO" id="GO:0004725">
    <property type="term" value="F:protein tyrosine phosphatase activity"/>
    <property type="evidence" value="ECO:0007669"/>
    <property type="project" value="TreeGrafter"/>
</dbReference>
<feature type="region of interest" description="Disordered" evidence="2">
    <location>
        <begin position="852"/>
        <end position="879"/>
    </location>
</feature>
<accession>A0A427YMP0</accession>
<dbReference type="Gene3D" id="3.90.190.10">
    <property type="entry name" value="Protein tyrosine phosphatase superfamily"/>
    <property type="match status" value="1"/>
</dbReference>
<keyword evidence="1" id="KW-0175">Coiled coil</keyword>
<feature type="compositionally biased region" description="Basic and acidic residues" evidence="2">
    <location>
        <begin position="867"/>
        <end position="879"/>
    </location>
</feature>